<dbReference type="PROSITE" id="PS50887">
    <property type="entry name" value="GGDEF"/>
    <property type="match status" value="1"/>
</dbReference>
<organism evidence="5 6">
    <name type="scientific">Plantimonas leprariae</name>
    <dbReference type="NCBI Taxonomy" id="2615207"/>
    <lineage>
        <taxon>Bacteria</taxon>
        <taxon>Pseudomonadati</taxon>
        <taxon>Pseudomonadota</taxon>
        <taxon>Alphaproteobacteria</taxon>
        <taxon>Hyphomicrobiales</taxon>
        <taxon>Aurantimonadaceae</taxon>
        <taxon>Plantimonas</taxon>
    </lineage>
</organism>
<dbReference type="CDD" id="cd01948">
    <property type="entry name" value="EAL"/>
    <property type="match status" value="1"/>
</dbReference>
<dbReference type="InterPro" id="IPR001633">
    <property type="entry name" value="EAL_dom"/>
</dbReference>
<dbReference type="SUPFAM" id="SSF55073">
    <property type="entry name" value="Nucleotide cyclase"/>
    <property type="match status" value="1"/>
</dbReference>
<feature type="transmembrane region" description="Helical" evidence="2">
    <location>
        <begin position="85"/>
        <end position="103"/>
    </location>
</feature>
<evidence type="ECO:0000313" key="6">
    <source>
        <dbReference type="Proteomes" id="UP000432089"/>
    </source>
</evidence>
<feature type="compositionally biased region" description="Basic and acidic residues" evidence="1">
    <location>
        <begin position="18"/>
        <end position="46"/>
    </location>
</feature>
<proteinExistence type="predicted"/>
<keyword evidence="6" id="KW-1185">Reference proteome</keyword>
<dbReference type="Pfam" id="PF00990">
    <property type="entry name" value="GGDEF"/>
    <property type="match status" value="1"/>
</dbReference>
<evidence type="ECO:0000259" key="4">
    <source>
        <dbReference type="PROSITE" id="PS50887"/>
    </source>
</evidence>
<keyword evidence="2" id="KW-1133">Transmembrane helix</keyword>
<dbReference type="EMBL" id="VZDO01000012">
    <property type="protein sequence ID" value="KAB0678804.1"/>
    <property type="molecule type" value="Genomic_DNA"/>
</dbReference>
<keyword evidence="2" id="KW-0812">Transmembrane</keyword>
<dbReference type="Pfam" id="PF13188">
    <property type="entry name" value="PAS_8"/>
    <property type="match status" value="1"/>
</dbReference>
<dbReference type="SMART" id="SM00052">
    <property type="entry name" value="EAL"/>
    <property type="match status" value="1"/>
</dbReference>
<protein>
    <submittedName>
        <fullName evidence="5">EAL domain-containing protein</fullName>
    </submittedName>
</protein>
<dbReference type="Proteomes" id="UP000432089">
    <property type="component" value="Unassembled WGS sequence"/>
</dbReference>
<dbReference type="Gene3D" id="3.30.450.20">
    <property type="entry name" value="PAS domain"/>
    <property type="match status" value="1"/>
</dbReference>
<dbReference type="SMART" id="SM00267">
    <property type="entry name" value="GGDEF"/>
    <property type="match status" value="1"/>
</dbReference>
<dbReference type="Gene3D" id="3.30.70.270">
    <property type="match status" value="1"/>
</dbReference>
<dbReference type="PROSITE" id="PS50883">
    <property type="entry name" value="EAL"/>
    <property type="match status" value="1"/>
</dbReference>
<reference evidence="5 6" key="1">
    <citation type="submission" date="2019-09" db="EMBL/GenBank/DDBJ databases">
        <title>YIM 132180 draft genome.</title>
        <authorList>
            <person name="Zhang K."/>
        </authorList>
    </citation>
    <scope>NUCLEOTIDE SEQUENCE [LARGE SCALE GENOMIC DNA]</scope>
    <source>
        <strain evidence="5 6">YIM 132180</strain>
    </source>
</reference>
<keyword evidence="2" id="KW-0472">Membrane</keyword>
<feature type="compositionally biased region" description="Basic residues" evidence="1">
    <location>
        <begin position="61"/>
        <end position="71"/>
    </location>
</feature>
<gene>
    <name evidence="5" type="ORF">F6X38_15070</name>
</gene>
<evidence type="ECO:0000256" key="2">
    <source>
        <dbReference type="SAM" id="Phobius"/>
    </source>
</evidence>
<feature type="domain" description="EAL" evidence="3">
    <location>
        <begin position="624"/>
        <end position="873"/>
    </location>
</feature>
<feature type="region of interest" description="Disordered" evidence="1">
    <location>
        <begin position="1"/>
        <end position="74"/>
    </location>
</feature>
<sequence>MTEGRECSCPAAPRRQPRRDPCGTRRKAAEAARQDDTGLVNRETRAKPKSAPVAAAGSRGGNRRHATRRPKQVTADGRMSLRLKLVVSCTTLAVVAMAVGGWAHSWQRDADAMTARVVDIGVLAFDRLRGAELSLVALKADEALHAGPIAEGERRLSLPPELVDRLAATMADLAAIRALLPRDDIYVSIDAELQGAELHLDRAWKSRADMSRRKFFEELDRTANDIAAAVREARPGLAALHDAAKRSHADGARRLMAGAVATLMLAVASVLVLTRSAVLPLRRAERLARAIASGKLHNRIDIVEGAEGKGLLEALASVQSGMAEKLRHVESTRLQQASGYTETITTQNARFQAALDNMSQALCLFDRDRDLVVVNRRFEEMFGKRRIGMGLEEVRQDEILKLTLAANGTGTFLETLKDGRTLALSRRGVVGGGFVATMEDVTERFREDEVMRHLASHDPLTDLPNRMRFREHLEAALLDRGVTVLGLDLDGFKTVNDALGHPIGDKLLQEVAVRLRACLEPGELVARIGGDEFAVVLPVPHDDEVCAARAEAFIAVVGQPFEIEGHWLSIGVSVGIATSSPDANPALSDEMLMRVDLALYSAKGEGKNTYRFYRREMTDKLQRRREMEISLRAAVENGAELELFYQPFVEADRGMVSGFEALLRWRRPGGMVSPGEFIPIAEDVGLMHPIGLWVLRTACLQAMTWPEHLTVSVNLSPIQFRNVDLFRDIRAIVEETGIEPSRLQLEVTESLMLENADAILATLTDLRSLGIRISMDDFGTGYSSLGYLTRYPFDKVKIDQSFVRRMEMSQNLAVIRSVINLSEALGIAVIAEGVETEEHYAALKAEGCPEMQGYHFSRPVPPSDIPAVLMRTYATSLRGEAKRAGRPARAGISAA</sequence>
<dbReference type="InterPro" id="IPR029787">
    <property type="entry name" value="Nucleotide_cyclase"/>
</dbReference>
<dbReference type="InterPro" id="IPR035965">
    <property type="entry name" value="PAS-like_dom_sf"/>
</dbReference>
<dbReference type="InterPro" id="IPR000014">
    <property type="entry name" value="PAS"/>
</dbReference>
<dbReference type="SUPFAM" id="SSF55785">
    <property type="entry name" value="PYP-like sensor domain (PAS domain)"/>
    <property type="match status" value="1"/>
</dbReference>
<name>A0A7V7TW02_9HYPH</name>
<dbReference type="InterPro" id="IPR035919">
    <property type="entry name" value="EAL_sf"/>
</dbReference>
<dbReference type="SUPFAM" id="SSF141868">
    <property type="entry name" value="EAL domain-like"/>
    <property type="match status" value="1"/>
</dbReference>
<dbReference type="PANTHER" id="PTHR44757">
    <property type="entry name" value="DIGUANYLATE CYCLASE DGCP"/>
    <property type="match status" value="1"/>
</dbReference>
<dbReference type="InterPro" id="IPR043128">
    <property type="entry name" value="Rev_trsase/Diguanyl_cyclase"/>
</dbReference>
<evidence type="ECO:0000256" key="1">
    <source>
        <dbReference type="SAM" id="MobiDB-lite"/>
    </source>
</evidence>
<evidence type="ECO:0000313" key="5">
    <source>
        <dbReference type="EMBL" id="KAB0678804.1"/>
    </source>
</evidence>
<dbReference type="AlphaFoldDB" id="A0A7V7TW02"/>
<dbReference type="Pfam" id="PF00563">
    <property type="entry name" value="EAL"/>
    <property type="match status" value="1"/>
</dbReference>
<dbReference type="PANTHER" id="PTHR44757:SF2">
    <property type="entry name" value="BIOFILM ARCHITECTURE MAINTENANCE PROTEIN MBAA"/>
    <property type="match status" value="1"/>
</dbReference>
<dbReference type="Gene3D" id="6.10.340.10">
    <property type="match status" value="1"/>
</dbReference>
<feature type="transmembrane region" description="Helical" evidence="2">
    <location>
        <begin position="255"/>
        <end position="273"/>
    </location>
</feature>
<evidence type="ECO:0000259" key="3">
    <source>
        <dbReference type="PROSITE" id="PS50883"/>
    </source>
</evidence>
<dbReference type="Gene3D" id="3.20.20.450">
    <property type="entry name" value="EAL domain"/>
    <property type="match status" value="1"/>
</dbReference>
<dbReference type="CDD" id="cd01949">
    <property type="entry name" value="GGDEF"/>
    <property type="match status" value="1"/>
</dbReference>
<comment type="caution">
    <text evidence="5">The sequence shown here is derived from an EMBL/GenBank/DDBJ whole genome shotgun (WGS) entry which is preliminary data.</text>
</comment>
<dbReference type="NCBIfam" id="TIGR00254">
    <property type="entry name" value="GGDEF"/>
    <property type="match status" value="1"/>
</dbReference>
<dbReference type="InterPro" id="IPR000160">
    <property type="entry name" value="GGDEF_dom"/>
</dbReference>
<dbReference type="InterPro" id="IPR052155">
    <property type="entry name" value="Biofilm_reg_signaling"/>
</dbReference>
<accession>A0A7V7TW02</accession>
<feature type="domain" description="GGDEF" evidence="4">
    <location>
        <begin position="480"/>
        <end position="615"/>
    </location>
</feature>